<keyword evidence="1" id="KW-0880">Kelch repeat</keyword>
<dbReference type="Pfam" id="PF24681">
    <property type="entry name" value="Kelch_KLHDC2_KLHL20_DRC7"/>
    <property type="match status" value="1"/>
</dbReference>
<feature type="region of interest" description="Disordered" evidence="3">
    <location>
        <begin position="24"/>
        <end position="50"/>
    </location>
</feature>
<evidence type="ECO:0000313" key="4">
    <source>
        <dbReference type="EMBL" id="CAD7702669.1"/>
    </source>
</evidence>
<dbReference type="PANTHER" id="PTHR46093">
    <property type="entry name" value="ACYL-COA-BINDING DOMAIN-CONTAINING PROTEIN 5"/>
    <property type="match status" value="1"/>
</dbReference>
<dbReference type="SMART" id="SM00612">
    <property type="entry name" value="Kelch"/>
    <property type="match status" value="2"/>
</dbReference>
<dbReference type="AlphaFoldDB" id="A0A8S1J8T7"/>
<evidence type="ECO:0000256" key="2">
    <source>
        <dbReference type="ARBA" id="ARBA00022737"/>
    </source>
</evidence>
<dbReference type="PANTHER" id="PTHR46093:SF18">
    <property type="entry name" value="FIBRONECTIN TYPE-III DOMAIN-CONTAINING PROTEIN"/>
    <property type="match status" value="1"/>
</dbReference>
<proteinExistence type="predicted"/>
<feature type="compositionally biased region" description="Basic residues" evidence="3">
    <location>
        <begin position="30"/>
        <end position="42"/>
    </location>
</feature>
<protein>
    <submittedName>
        <fullName evidence="4">Uncharacterized protein</fullName>
    </submittedName>
</protein>
<dbReference type="InterPro" id="IPR015915">
    <property type="entry name" value="Kelch-typ_b-propeller"/>
</dbReference>
<keyword evidence="5" id="KW-1185">Reference proteome</keyword>
<dbReference type="OrthoDB" id="10251809at2759"/>
<name>A0A8S1J8T7_9CHLO</name>
<evidence type="ECO:0000313" key="5">
    <source>
        <dbReference type="Proteomes" id="UP000708148"/>
    </source>
</evidence>
<keyword evidence="2" id="KW-0677">Repeat</keyword>
<dbReference type="EMBL" id="CAJHUC010001908">
    <property type="protein sequence ID" value="CAD7702669.1"/>
    <property type="molecule type" value="Genomic_DNA"/>
</dbReference>
<dbReference type="Proteomes" id="UP000708148">
    <property type="component" value="Unassembled WGS sequence"/>
</dbReference>
<dbReference type="SUPFAM" id="SSF117281">
    <property type="entry name" value="Kelch motif"/>
    <property type="match status" value="1"/>
</dbReference>
<dbReference type="InterPro" id="IPR006652">
    <property type="entry name" value="Kelch_1"/>
</dbReference>
<organism evidence="4 5">
    <name type="scientific">Ostreobium quekettii</name>
    <dbReference type="NCBI Taxonomy" id="121088"/>
    <lineage>
        <taxon>Eukaryota</taxon>
        <taxon>Viridiplantae</taxon>
        <taxon>Chlorophyta</taxon>
        <taxon>core chlorophytes</taxon>
        <taxon>Ulvophyceae</taxon>
        <taxon>TCBD clade</taxon>
        <taxon>Bryopsidales</taxon>
        <taxon>Ostreobineae</taxon>
        <taxon>Ostreobiaceae</taxon>
        <taxon>Ostreobium</taxon>
    </lineage>
</organism>
<sequence>MFPNVALLDITPDTGAVLKQVARNGEGASRQRRGGAHPHSAARQKEEVNARLRQGSLARLCCPRTDVPRNMGGWVFPEVAPGSAPSPRGGHAATALDHSRILVFGGSDCEPKPFADTWLLETGDEYRWRHVKSAGAEREQLVGLSGATLTTVGDKVYLFGGQEPLTGRVHDDVWELDTETWQWSQVKVSSKPPARHSHCAGLLHNDSLLVFGGANQETAVLGDVWMFSVQEHSWYQVDVSGTTFCPREMHSGVMVDMDTMLIYGGRGFANRVMCDASLLDCKMMQWRLTANTPFQRCAHAAATLGAHSIPNGDRGSGACPAACSVIVHGGFTGEIVESDIICIDAETLSAKLVCNGHHGEKDKKIPESRFAHTGISLGMAEAEQGMVVFGGVNAEAAHNDVAVWTM</sequence>
<reference evidence="4" key="1">
    <citation type="submission" date="2020-12" db="EMBL/GenBank/DDBJ databases">
        <authorList>
            <person name="Iha C."/>
        </authorList>
    </citation>
    <scope>NUCLEOTIDE SEQUENCE</scope>
</reference>
<accession>A0A8S1J8T7</accession>
<dbReference type="Gene3D" id="2.120.10.80">
    <property type="entry name" value="Kelch-type beta propeller"/>
    <property type="match status" value="2"/>
</dbReference>
<gene>
    <name evidence="4" type="ORF">OSTQU699_LOCUS8026</name>
</gene>
<evidence type="ECO:0000256" key="3">
    <source>
        <dbReference type="SAM" id="MobiDB-lite"/>
    </source>
</evidence>
<evidence type="ECO:0000256" key="1">
    <source>
        <dbReference type="ARBA" id="ARBA00022441"/>
    </source>
</evidence>
<comment type="caution">
    <text evidence="4">The sequence shown here is derived from an EMBL/GenBank/DDBJ whole genome shotgun (WGS) entry which is preliminary data.</text>
</comment>